<dbReference type="RefSeq" id="WP_346122837.1">
    <property type="nucleotide sequence ID" value="NZ_BAAAXC010000014.1"/>
</dbReference>
<feature type="chain" id="PRO_5045376111" description="Secreted protein" evidence="1">
    <location>
        <begin position="28"/>
        <end position="118"/>
    </location>
</feature>
<evidence type="ECO:0008006" key="4">
    <source>
        <dbReference type="Google" id="ProtNLM"/>
    </source>
</evidence>
<reference evidence="2 3" key="1">
    <citation type="submission" date="2024-09" db="EMBL/GenBank/DDBJ databases">
        <authorList>
            <person name="Sun Q."/>
            <person name="Mori K."/>
        </authorList>
    </citation>
    <scope>NUCLEOTIDE SEQUENCE [LARGE SCALE GENOMIC DNA]</scope>
    <source>
        <strain evidence="2 3">JCM 3323</strain>
    </source>
</reference>
<organism evidence="2 3">
    <name type="scientific">Nonomuraea roseola</name>
    <dbReference type="NCBI Taxonomy" id="46179"/>
    <lineage>
        <taxon>Bacteria</taxon>
        <taxon>Bacillati</taxon>
        <taxon>Actinomycetota</taxon>
        <taxon>Actinomycetes</taxon>
        <taxon>Streptosporangiales</taxon>
        <taxon>Streptosporangiaceae</taxon>
        <taxon>Nonomuraea</taxon>
    </lineage>
</organism>
<dbReference type="Proteomes" id="UP001589646">
    <property type="component" value="Unassembled WGS sequence"/>
</dbReference>
<proteinExistence type="predicted"/>
<sequence length="118" mass="12263">MKLRHFAAASAAIAVALVTASATPASAGSSTCWLNGDATCTSGSVPATKGYIIAKLAGDVKGTVWDTINNVSVGSFSCDQTTKPCVKTISGLTHRYKIIVKADWDNIWNNGWGSVQDA</sequence>
<accession>A0ABV5PS52</accession>
<name>A0ABV5PS52_9ACTN</name>
<comment type="caution">
    <text evidence="2">The sequence shown here is derived from an EMBL/GenBank/DDBJ whole genome shotgun (WGS) entry which is preliminary data.</text>
</comment>
<protein>
    <recommendedName>
        <fullName evidence="4">Secreted protein</fullName>
    </recommendedName>
</protein>
<feature type="signal peptide" evidence="1">
    <location>
        <begin position="1"/>
        <end position="27"/>
    </location>
</feature>
<keyword evidence="1" id="KW-0732">Signal</keyword>
<dbReference type="EMBL" id="JBHMCE010000002">
    <property type="protein sequence ID" value="MFB9526061.1"/>
    <property type="molecule type" value="Genomic_DNA"/>
</dbReference>
<evidence type="ECO:0000256" key="1">
    <source>
        <dbReference type="SAM" id="SignalP"/>
    </source>
</evidence>
<keyword evidence="3" id="KW-1185">Reference proteome</keyword>
<gene>
    <name evidence="2" type="ORF">ACFFRN_05485</name>
</gene>
<evidence type="ECO:0000313" key="3">
    <source>
        <dbReference type="Proteomes" id="UP001589646"/>
    </source>
</evidence>
<evidence type="ECO:0000313" key="2">
    <source>
        <dbReference type="EMBL" id="MFB9526061.1"/>
    </source>
</evidence>